<reference evidence="5" key="1">
    <citation type="journal article" date="2024" name="IScience">
        <title>Strigolactones Initiate the Formation of Haustorium-like Structures in Castilleja.</title>
        <authorList>
            <person name="Buerger M."/>
            <person name="Peterson D."/>
            <person name="Chory J."/>
        </authorList>
    </citation>
    <scope>NUCLEOTIDE SEQUENCE [LARGE SCALE GENOMIC DNA]</scope>
</reference>
<dbReference type="Proteomes" id="UP001632038">
    <property type="component" value="Unassembled WGS sequence"/>
</dbReference>
<comment type="similarity">
    <text evidence="1">Belongs to the 'GDXG' lipolytic enzyme family.</text>
</comment>
<evidence type="ECO:0000256" key="2">
    <source>
        <dbReference type="SAM" id="SignalP"/>
    </source>
</evidence>
<dbReference type="AlphaFoldDB" id="A0ABD3BWY5"/>
<proteinExistence type="inferred from homology"/>
<dbReference type="PANTHER" id="PTHR23024">
    <property type="entry name" value="ARYLACETAMIDE DEACETYLASE"/>
    <property type="match status" value="1"/>
</dbReference>
<dbReference type="Gene3D" id="3.40.50.1820">
    <property type="entry name" value="alpha/beta hydrolase"/>
    <property type="match status" value="1"/>
</dbReference>
<dbReference type="PANTHER" id="PTHR23024:SF467">
    <property type="entry name" value="CARBOXYLESTERASE 12-RELATED"/>
    <property type="match status" value="1"/>
</dbReference>
<evidence type="ECO:0000259" key="3">
    <source>
        <dbReference type="Pfam" id="PF07859"/>
    </source>
</evidence>
<keyword evidence="2" id="KW-0732">Signal</keyword>
<dbReference type="Pfam" id="PF07859">
    <property type="entry name" value="Abhydrolase_3"/>
    <property type="match status" value="1"/>
</dbReference>
<evidence type="ECO:0000313" key="4">
    <source>
        <dbReference type="EMBL" id="KAL3621167.1"/>
    </source>
</evidence>
<evidence type="ECO:0000313" key="5">
    <source>
        <dbReference type="Proteomes" id="UP001632038"/>
    </source>
</evidence>
<name>A0ABD3BWY5_9LAMI</name>
<dbReference type="InterPro" id="IPR050466">
    <property type="entry name" value="Carboxylest/Gibb_receptor"/>
</dbReference>
<sequence>MITMSVTKTIIQKYFFLIIFHLLSLTIATNSSSPVAYEIYPFVRVYKNGTVERLQGTNIVPASLDPETKILSKDTYISPKLNNIPARLYRPEHVTVKHKLPLLVYFHGGAFFTESAFSPTYHNHLNTLVAKANIIAVSVNYRLAPENPLPICYQDSWLALKWVFSHSKGDNGNETWLKKYVDFEQVYLGGDGAGGNIAHNVAIRAGLDGIGLNGMFLNCPFFWGESPIGNESKNPIKETWVESIWVHAYPNSTGFDDPLLNPGLDPNLSELGCKRVLVYVAEKDILRDRGWYYGHALNESTWHEGVKVVDMKGEDHVFNLVSPEKPDAKFMLEQLASFLNQREVGDGNYGMNPHWPTPVPRPITVSGTGGYGYHSDDWIRRAFLFLYFICLISVLYI</sequence>
<gene>
    <name evidence="4" type="ORF">CASFOL_036079</name>
</gene>
<keyword evidence="5" id="KW-1185">Reference proteome</keyword>
<organism evidence="4 5">
    <name type="scientific">Castilleja foliolosa</name>
    <dbReference type="NCBI Taxonomy" id="1961234"/>
    <lineage>
        <taxon>Eukaryota</taxon>
        <taxon>Viridiplantae</taxon>
        <taxon>Streptophyta</taxon>
        <taxon>Embryophyta</taxon>
        <taxon>Tracheophyta</taxon>
        <taxon>Spermatophyta</taxon>
        <taxon>Magnoliopsida</taxon>
        <taxon>eudicotyledons</taxon>
        <taxon>Gunneridae</taxon>
        <taxon>Pentapetalae</taxon>
        <taxon>asterids</taxon>
        <taxon>lamiids</taxon>
        <taxon>Lamiales</taxon>
        <taxon>Orobanchaceae</taxon>
        <taxon>Pedicularideae</taxon>
        <taxon>Castillejinae</taxon>
        <taxon>Castilleja</taxon>
    </lineage>
</organism>
<accession>A0ABD3BWY5</accession>
<dbReference type="InterPro" id="IPR013094">
    <property type="entry name" value="AB_hydrolase_3"/>
</dbReference>
<feature type="signal peptide" evidence="2">
    <location>
        <begin position="1"/>
        <end position="31"/>
    </location>
</feature>
<dbReference type="EMBL" id="JAVIJP010000066">
    <property type="protein sequence ID" value="KAL3621167.1"/>
    <property type="molecule type" value="Genomic_DNA"/>
</dbReference>
<comment type="caution">
    <text evidence="4">The sequence shown here is derived from an EMBL/GenBank/DDBJ whole genome shotgun (WGS) entry which is preliminary data.</text>
</comment>
<dbReference type="InterPro" id="IPR029058">
    <property type="entry name" value="AB_hydrolase_fold"/>
</dbReference>
<evidence type="ECO:0000256" key="1">
    <source>
        <dbReference type="ARBA" id="ARBA00010515"/>
    </source>
</evidence>
<feature type="domain" description="Alpha/beta hydrolase fold-3" evidence="3">
    <location>
        <begin position="103"/>
        <end position="318"/>
    </location>
</feature>
<dbReference type="SUPFAM" id="SSF53474">
    <property type="entry name" value="alpha/beta-Hydrolases"/>
    <property type="match status" value="1"/>
</dbReference>
<protein>
    <recommendedName>
        <fullName evidence="3">Alpha/beta hydrolase fold-3 domain-containing protein</fullName>
    </recommendedName>
</protein>
<feature type="chain" id="PRO_5044777381" description="Alpha/beta hydrolase fold-3 domain-containing protein" evidence="2">
    <location>
        <begin position="32"/>
        <end position="397"/>
    </location>
</feature>